<dbReference type="InterPro" id="IPR036291">
    <property type="entry name" value="NAD(P)-bd_dom_sf"/>
</dbReference>
<dbReference type="SUPFAM" id="SSF50129">
    <property type="entry name" value="GroES-like"/>
    <property type="match status" value="1"/>
</dbReference>
<keyword evidence="1" id="KW-0560">Oxidoreductase</keyword>
<proteinExistence type="predicted"/>
<dbReference type="SUPFAM" id="SSF51735">
    <property type="entry name" value="NAD(P)-binding Rossmann-fold domains"/>
    <property type="match status" value="1"/>
</dbReference>
<protein>
    <submittedName>
        <fullName evidence="4">Zinc-binding dehydrogenase</fullName>
    </submittedName>
</protein>
<evidence type="ECO:0000259" key="2">
    <source>
        <dbReference type="Pfam" id="PF00107"/>
    </source>
</evidence>
<reference evidence="4 5" key="1">
    <citation type="submission" date="2019-10" db="EMBL/GenBank/DDBJ databases">
        <title>Rubrobacter sp nov SCSIO 52915 isolated from a deep-sea sediment in the South China Sea.</title>
        <authorList>
            <person name="Chen R.W."/>
        </authorList>
    </citation>
    <scope>NUCLEOTIDE SEQUENCE [LARGE SCALE GENOMIC DNA]</scope>
    <source>
        <strain evidence="4 5">SCSIO 52915</strain>
    </source>
</reference>
<evidence type="ECO:0000313" key="5">
    <source>
        <dbReference type="Proteomes" id="UP000502706"/>
    </source>
</evidence>
<dbReference type="PANTHER" id="PTHR43401:SF2">
    <property type="entry name" value="L-THREONINE 3-DEHYDROGENASE"/>
    <property type="match status" value="1"/>
</dbReference>
<sequence length="357" mass="38438">MRQRLALLRGHKAGSRSARTASARIQGHHNIGRIHEVGEEAAKRWGVSKGDRVVVEEFIPCGYCPMCLTGNYRLCDASDPMLAAPGEYLRYGAVPTSVSPSLWGGYSELQYLHPHSILYKIADHVPAEMGPLFIPIANGIRWMTEVGGVGIGSTVVIQGPGQHGLGCVVAAKEAGASCIIVTGLTEDARRFEVARSLGATHTIDVREEDAVRKVREITAGALADVVVDVSAGTTEPLALALEFTRKLGVVILAGQKHEPVPAFDSMAIYRKELTVRGVRGHDLRSVAPAIKIIESGRYPLEKMLTHLYPLEEVGRALSTIGGKGDRNAIHLSVLPVLEREKVGRAEKIEAKAGERDG</sequence>
<dbReference type="KEGG" id="rmar:GBA65_17195"/>
<dbReference type="InterPro" id="IPR050129">
    <property type="entry name" value="Zn_alcohol_dh"/>
</dbReference>
<keyword evidence="5" id="KW-1185">Reference proteome</keyword>
<dbReference type="Gene3D" id="3.90.180.10">
    <property type="entry name" value="Medium-chain alcohol dehydrogenases, catalytic domain"/>
    <property type="match status" value="1"/>
</dbReference>
<dbReference type="InterPro" id="IPR013154">
    <property type="entry name" value="ADH-like_N"/>
</dbReference>
<dbReference type="RefSeq" id="WP_166397643.1">
    <property type="nucleotide sequence ID" value="NZ_CP045121.1"/>
</dbReference>
<dbReference type="InterPro" id="IPR013149">
    <property type="entry name" value="ADH-like_C"/>
</dbReference>
<dbReference type="Pfam" id="PF00107">
    <property type="entry name" value="ADH_zinc_N"/>
    <property type="match status" value="1"/>
</dbReference>
<dbReference type="Pfam" id="PF08240">
    <property type="entry name" value="ADH_N"/>
    <property type="match status" value="1"/>
</dbReference>
<accession>A0A6G8Q0L1</accession>
<dbReference type="EMBL" id="CP045121">
    <property type="protein sequence ID" value="QIN79968.1"/>
    <property type="molecule type" value="Genomic_DNA"/>
</dbReference>
<dbReference type="GO" id="GO:0016491">
    <property type="term" value="F:oxidoreductase activity"/>
    <property type="evidence" value="ECO:0007669"/>
    <property type="project" value="UniProtKB-KW"/>
</dbReference>
<gene>
    <name evidence="4" type="ORF">GBA65_17195</name>
</gene>
<name>A0A6G8Q0L1_9ACTN</name>
<feature type="domain" description="Alcohol dehydrogenase-like C-terminal" evidence="2">
    <location>
        <begin position="164"/>
        <end position="292"/>
    </location>
</feature>
<evidence type="ECO:0000259" key="3">
    <source>
        <dbReference type="Pfam" id="PF08240"/>
    </source>
</evidence>
<organism evidence="4 5">
    <name type="scientific">Rubrobacter marinus</name>
    <dbReference type="NCBI Taxonomy" id="2653852"/>
    <lineage>
        <taxon>Bacteria</taxon>
        <taxon>Bacillati</taxon>
        <taxon>Actinomycetota</taxon>
        <taxon>Rubrobacteria</taxon>
        <taxon>Rubrobacterales</taxon>
        <taxon>Rubrobacteraceae</taxon>
        <taxon>Rubrobacter</taxon>
    </lineage>
</organism>
<dbReference type="Proteomes" id="UP000502706">
    <property type="component" value="Chromosome"/>
</dbReference>
<feature type="domain" description="Alcohol dehydrogenase-like N-terminal" evidence="3">
    <location>
        <begin position="23"/>
        <end position="111"/>
    </location>
</feature>
<evidence type="ECO:0000313" key="4">
    <source>
        <dbReference type="EMBL" id="QIN79968.1"/>
    </source>
</evidence>
<evidence type="ECO:0000256" key="1">
    <source>
        <dbReference type="ARBA" id="ARBA00023002"/>
    </source>
</evidence>
<dbReference type="AlphaFoldDB" id="A0A6G8Q0L1"/>
<dbReference type="Gene3D" id="3.40.50.720">
    <property type="entry name" value="NAD(P)-binding Rossmann-like Domain"/>
    <property type="match status" value="1"/>
</dbReference>
<dbReference type="PANTHER" id="PTHR43401">
    <property type="entry name" value="L-THREONINE 3-DEHYDROGENASE"/>
    <property type="match status" value="1"/>
</dbReference>
<dbReference type="InterPro" id="IPR011032">
    <property type="entry name" value="GroES-like_sf"/>
</dbReference>